<dbReference type="EMBL" id="CP017708">
    <property type="protein sequence ID" value="WAN69747.1"/>
    <property type="molecule type" value="Genomic_DNA"/>
</dbReference>
<reference evidence="1" key="1">
    <citation type="journal article" date="2017" name="Proc. Natl. Acad. Sci. U.S.A.">
        <title>Comparative genomics uncovers the prolific and distinctive metabolic potential of the cyanobacterial genus Moorea.</title>
        <authorList>
            <person name="Leao T."/>
            <person name="Castelao G."/>
            <person name="Korobeynikov A."/>
            <person name="Monroe E.A."/>
            <person name="Podell S."/>
            <person name="Glukhov E."/>
            <person name="Allen E.E."/>
            <person name="Gerwick W.H."/>
            <person name="Gerwick L."/>
        </authorList>
    </citation>
    <scope>NUCLEOTIDE SEQUENCE</scope>
    <source>
        <strain evidence="1">JHB</strain>
    </source>
</reference>
<organism evidence="1">
    <name type="scientific">Moorena producens (strain JHB)</name>
    <dbReference type="NCBI Taxonomy" id="1454205"/>
    <lineage>
        <taxon>Bacteria</taxon>
        <taxon>Bacillati</taxon>
        <taxon>Cyanobacteriota</taxon>
        <taxon>Cyanophyceae</taxon>
        <taxon>Coleofasciculales</taxon>
        <taxon>Coleofasciculaceae</taxon>
        <taxon>Moorena</taxon>
    </lineage>
</organism>
<protein>
    <submittedName>
        <fullName evidence="1">Uncharacterized protein</fullName>
    </submittedName>
</protein>
<name>A0A9Q9SU80_MOOP1</name>
<evidence type="ECO:0000313" key="1">
    <source>
        <dbReference type="EMBL" id="WAN69747.1"/>
    </source>
</evidence>
<dbReference type="AlphaFoldDB" id="A0A9Q9SU80"/>
<dbReference type="Proteomes" id="UP000176944">
    <property type="component" value="Chromosome"/>
</dbReference>
<gene>
    <name evidence="1" type="ORF">BJP36_37270</name>
</gene>
<reference evidence="1" key="2">
    <citation type="submission" date="2022-10" db="EMBL/GenBank/DDBJ databases">
        <authorList>
            <person name="Ngo T.-E."/>
        </authorList>
    </citation>
    <scope>NUCLEOTIDE SEQUENCE</scope>
    <source>
        <strain evidence="1">JHB</strain>
    </source>
</reference>
<accession>A0A9Q9SU80</accession>
<proteinExistence type="predicted"/>
<sequence>MVRSPHYNLRQSRRYANDLVWEYVTSPFSPREGVKAIALPIDISKN</sequence>